<dbReference type="InterPro" id="IPR052345">
    <property type="entry name" value="Rad_response_metalloprotease"/>
</dbReference>
<dbReference type="PANTHER" id="PTHR43236">
    <property type="entry name" value="ANTITOXIN HIGA1"/>
    <property type="match status" value="1"/>
</dbReference>
<dbReference type="InterPro" id="IPR010359">
    <property type="entry name" value="IrrE_HExxH"/>
</dbReference>
<sequence length="189" mass="22147">MKRSVSGCCFKKNNDSIILINSAHSPGRQNFTLAHELYHILDNDKKVYICSDGLKNEIEENADEFASNFIITEHGLYDFIESNDIDKWNIDDVIKCEQYFQIDHNSLIRRLYSEKLIDRSQFADFSFNIISKARKLGYDMSLYESQNNNEYYSIGHMIPLTEKVCQKGNISQGRKKDILLDLFRYDIVY</sequence>
<accession>A0A8T3VNQ8</accession>
<dbReference type="Proteomes" id="UP000713479">
    <property type="component" value="Unassembled WGS sequence"/>
</dbReference>
<organism evidence="2 3">
    <name type="scientific">Methanobrevibacter millerae</name>
    <dbReference type="NCBI Taxonomy" id="230361"/>
    <lineage>
        <taxon>Archaea</taxon>
        <taxon>Methanobacteriati</taxon>
        <taxon>Methanobacteriota</taxon>
        <taxon>Methanomada group</taxon>
        <taxon>Methanobacteria</taxon>
        <taxon>Methanobacteriales</taxon>
        <taxon>Methanobacteriaceae</taxon>
        <taxon>Methanobrevibacter</taxon>
    </lineage>
</organism>
<comment type="caution">
    <text evidence="2">The sequence shown here is derived from an EMBL/GenBank/DDBJ whole genome shotgun (WGS) entry which is preliminary data.</text>
</comment>
<evidence type="ECO:0000259" key="1">
    <source>
        <dbReference type="Pfam" id="PF06114"/>
    </source>
</evidence>
<feature type="domain" description="IrrE N-terminal-like" evidence="1">
    <location>
        <begin position="16"/>
        <end position="111"/>
    </location>
</feature>
<dbReference type="Gene3D" id="1.10.10.2910">
    <property type="match status" value="1"/>
</dbReference>
<reference evidence="2" key="1">
    <citation type="submission" date="2019-04" db="EMBL/GenBank/DDBJ databases">
        <title>Evolution of Biomass-Degrading Anaerobic Consortia Revealed by Metagenomics.</title>
        <authorList>
            <person name="Peng X."/>
        </authorList>
    </citation>
    <scope>NUCLEOTIDE SEQUENCE</scope>
    <source>
        <strain evidence="2">SIG13</strain>
    </source>
</reference>
<dbReference type="EMBL" id="SUTF01000001">
    <property type="protein sequence ID" value="MBE6509696.1"/>
    <property type="molecule type" value="Genomic_DNA"/>
</dbReference>
<evidence type="ECO:0000313" key="2">
    <source>
        <dbReference type="EMBL" id="MBE6509696.1"/>
    </source>
</evidence>
<dbReference type="Pfam" id="PF06114">
    <property type="entry name" value="Peptidase_M78"/>
    <property type="match status" value="1"/>
</dbReference>
<dbReference type="PANTHER" id="PTHR43236:SF1">
    <property type="entry name" value="BLL7220 PROTEIN"/>
    <property type="match status" value="1"/>
</dbReference>
<proteinExistence type="predicted"/>
<dbReference type="AlphaFoldDB" id="A0A8T3VNQ8"/>
<gene>
    <name evidence="2" type="ORF">E7Z74_00285</name>
</gene>
<evidence type="ECO:0000313" key="3">
    <source>
        <dbReference type="Proteomes" id="UP000713479"/>
    </source>
</evidence>
<name>A0A8T3VNQ8_9EURY</name>
<protein>
    <submittedName>
        <fullName evidence="2">ImmA/IrrE family metallo-endopeptidase</fullName>
    </submittedName>
</protein>